<evidence type="ECO:0000256" key="5">
    <source>
        <dbReference type="ARBA" id="ARBA00022692"/>
    </source>
</evidence>
<evidence type="ECO:0000256" key="22">
    <source>
        <dbReference type="ARBA" id="ARBA00049227"/>
    </source>
</evidence>
<evidence type="ECO:0000256" key="17">
    <source>
        <dbReference type="ARBA" id="ARBA00042093"/>
    </source>
</evidence>
<sequence>GTLAGAPAPAARGGPHRPSFLGIALLDKCSFPSGHATRAALVSQFILNLLVLAIPLRVLVVLWAFILGLSRVMLGRHNVTDVAFGFFSGLHAVQHRALLLAFTTPCSIAAWRLEVL</sequence>
<dbReference type="GO" id="GO:0005637">
    <property type="term" value="C:nuclear inner membrane"/>
    <property type="evidence" value="ECO:0007669"/>
    <property type="project" value="UniProtKB-SubCell"/>
</dbReference>
<comment type="catalytic activity">
    <reaction evidence="12">
        <text>(2E,6E)-farnesyl phosphate + H2O = (2E,6E)-farnesol + phosphate</text>
        <dbReference type="Rhea" id="RHEA:48132"/>
        <dbReference type="ChEBI" id="CHEBI:15377"/>
        <dbReference type="ChEBI" id="CHEBI:16619"/>
        <dbReference type="ChEBI" id="CHEBI:43474"/>
        <dbReference type="ChEBI" id="CHEBI:88226"/>
    </reaction>
    <physiologicalReaction direction="left-to-right" evidence="12">
        <dbReference type="Rhea" id="RHEA:48133"/>
    </physiologicalReaction>
</comment>
<evidence type="ECO:0000256" key="10">
    <source>
        <dbReference type="ARBA" id="ARBA00023136"/>
    </source>
</evidence>
<dbReference type="EC" id="3.6.1.68" evidence="15"/>
<evidence type="ECO:0000256" key="16">
    <source>
        <dbReference type="ARBA" id="ARBA00040581"/>
    </source>
</evidence>
<keyword evidence="5 23" id="KW-0812">Transmembrane</keyword>
<evidence type="ECO:0000256" key="13">
    <source>
        <dbReference type="ARBA" id="ARBA00036169"/>
    </source>
</evidence>
<evidence type="ECO:0000256" key="2">
    <source>
        <dbReference type="ARBA" id="ARBA00004477"/>
    </source>
</evidence>
<evidence type="ECO:0000256" key="14">
    <source>
        <dbReference type="ARBA" id="ARBA00036255"/>
    </source>
</evidence>
<dbReference type="GeneTree" id="ENSGT00940000160907"/>
<evidence type="ECO:0000256" key="7">
    <source>
        <dbReference type="ARBA" id="ARBA00022824"/>
    </source>
</evidence>
<evidence type="ECO:0000313" key="26">
    <source>
        <dbReference type="Proteomes" id="UP000472240"/>
    </source>
</evidence>
<dbReference type="GO" id="GO:0006629">
    <property type="term" value="P:lipid metabolic process"/>
    <property type="evidence" value="ECO:0007669"/>
    <property type="project" value="UniProtKB-KW"/>
</dbReference>
<keyword evidence="8 23" id="KW-1133">Transmembrane helix</keyword>
<dbReference type="InterPro" id="IPR000326">
    <property type="entry name" value="PAP2/HPO"/>
</dbReference>
<comment type="catalytic activity">
    <reaction evidence="18">
        <text>presqualene phosphate + H2O = presqualene alcohol + phosphate</text>
        <dbReference type="Rhea" id="RHEA:68024"/>
        <dbReference type="ChEBI" id="CHEBI:15377"/>
        <dbReference type="ChEBI" id="CHEBI:43474"/>
        <dbReference type="ChEBI" id="CHEBI:176803"/>
        <dbReference type="ChEBI" id="CHEBI:176962"/>
    </reaction>
    <physiologicalReaction direction="left-to-right" evidence="18">
        <dbReference type="Rhea" id="RHEA:68025"/>
    </physiologicalReaction>
</comment>
<keyword evidence="9" id="KW-0443">Lipid metabolism</keyword>
<comment type="catalytic activity">
    <reaction evidence="13">
        <text>(2E)-geranyl phosphate + H2O = (2E)-geraniol + phosphate</text>
        <dbReference type="Rhea" id="RHEA:68020"/>
        <dbReference type="ChEBI" id="CHEBI:15377"/>
        <dbReference type="ChEBI" id="CHEBI:17447"/>
        <dbReference type="ChEBI" id="CHEBI:43474"/>
        <dbReference type="ChEBI" id="CHEBI:88107"/>
    </reaction>
    <physiologicalReaction direction="left-to-right" evidence="13">
        <dbReference type="Rhea" id="RHEA:68021"/>
    </physiologicalReaction>
</comment>
<evidence type="ECO:0000256" key="18">
    <source>
        <dbReference type="ARBA" id="ARBA00047907"/>
    </source>
</evidence>
<dbReference type="PANTHER" id="PTHR14969">
    <property type="entry name" value="SPHINGOSINE-1-PHOSPHATE PHOSPHOHYDROLASE"/>
    <property type="match status" value="1"/>
</dbReference>
<protein>
    <recommendedName>
        <fullName evidence="16">Polyisoprenoid diphosphate/phosphate phosphohydrolase PLPP6</fullName>
        <ecNumber evidence="15">3.6.1.68</ecNumber>
    </recommendedName>
    <alternativeName>
        <fullName evidence="17">Phospholipid phosphatase 6</fullName>
    </alternativeName>
</protein>
<evidence type="ECO:0000256" key="8">
    <source>
        <dbReference type="ARBA" id="ARBA00022989"/>
    </source>
</evidence>
<evidence type="ECO:0000256" key="3">
    <source>
        <dbReference type="ARBA" id="ARBA00004540"/>
    </source>
</evidence>
<feature type="transmembrane region" description="Helical" evidence="23">
    <location>
        <begin position="45"/>
        <end position="69"/>
    </location>
</feature>
<dbReference type="Ensembl" id="ENSRFET00010013856.1">
    <property type="protein sequence ID" value="ENSRFEP00010012671.1"/>
    <property type="gene ID" value="ENSRFEG00010008604.1"/>
</dbReference>
<evidence type="ECO:0000256" key="19">
    <source>
        <dbReference type="ARBA" id="ARBA00048331"/>
    </source>
</evidence>
<comment type="similarity">
    <text evidence="4">Belongs to the PA-phosphatase related phosphoesterase family.</text>
</comment>
<keyword evidence="26" id="KW-1185">Reference proteome</keyword>
<comment type="catalytic activity">
    <reaction evidence="20">
        <text>(2E,6E)-farnesyl diphosphate + H2O = (2E,6E)-farnesyl phosphate + phosphate + H(+)</text>
        <dbReference type="Rhea" id="RHEA:48128"/>
        <dbReference type="ChEBI" id="CHEBI:15377"/>
        <dbReference type="ChEBI" id="CHEBI:15378"/>
        <dbReference type="ChEBI" id="CHEBI:43474"/>
        <dbReference type="ChEBI" id="CHEBI:88226"/>
        <dbReference type="ChEBI" id="CHEBI:175763"/>
    </reaction>
    <physiologicalReaction direction="left-to-right" evidence="20">
        <dbReference type="Rhea" id="RHEA:48129"/>
    </physiologicalReaction>
</comment>
<reference evidence="25" key="4">
    <citation type="submission" date="2025-08" db="UniProtKB">
        <authorList>
            <consortium name="Ensembl"/>
        </authorList>
    </citation>
    <scope>IDENTIFICATION</scope>
</reference>
<evidence type="ECO:0000256" key="1">
    <source>
        <dbReference type="ARBA" id="ARBA00001611"/>
    </source>
</evidence>
<evidence type="ECO:0000256" key="21">
    <source>
        <dbReference type="ARBA" id="ARBA00048595"/>
    </source>
</evidence>
<comment type="catalytic activity">
    <reaction evidence="19">
        <text>presqualene diphosphate + H2O = presqualene phosphate + phosphate + H(+)</text>
        <dbReference type="Rhea" id="RHEA:67968"/>
        <dbReference type="ChEBI" id="CHEBI:15377"/>
        <dbReference type="ChEBI" id="CHEBI:15378"/>
        <dbReference type="ChEBI" id="CHEBI:43474"/>
        <dbReference type="ChEBI" id="CHEBI:57310"/>
        <dbReference type="ChEBI" id="CHEBI:176803"/>
    </reaction>
    <physiologicalReaction direction="left-to-right" evidence="19">
        <dbReference type="Rhea" id="RHEA:67969"/>
    </physiologicalReaction>
</comment>
<evidence type="ECO:0000256" key="9">
    <source>
        <dbReference type="ARBA" id="ARBA00023098"/>
    </source>
</evidence>
<dbReference type="GO" id="GO:0042392">
    <property type="term" value="F:sphingosine-1-phosphate phosphatase activity"/>
    <property type="evidence" value="ECO:0007669"/>
    <property type="project" value="TreeGrafter"/>
</dbReference>
<dbReference type="Proteomes" id="UP000472240">
    <property type="component" value="Chromosome 23"/>
</dbReference>
<dbReference type="AlphaFoldDB" id="A0A671EH72"/>
<comment type="catalytic activity">
    <reaction evidence="1">
        <text>1,2-dihexadecanoyl-sn-glycero-3-phosphate + H2O = 1,2-dihexadecanoyl-sn-glycerol + phosphate</text>
        <dbReference type="Rhea" id="RHEA:43236"/>
        <dbReference type="ChEBI" id="CHEBI:15377"/>
        <dbReference type="ChEBI" id="CHEBI:43474"/>
        <dbReference type="ChEBI" id="CHEBI:72859"/>
        <dbReference type="ChEBI" id="CHEBI:82929"/>
    </reaction>
    <physiologicalReaction direction="left-to-right" evidence="1">
        <dbReference type="Rhea" id="RHEA:43237"/>
    </physiologicalReaction>
</comment>
<evidence type="ECO:0000256" key="12">
    <source>
        <dbReference type="ARBA" id="ARBA00036036"/>
    </source>
</evidence>
<proteinExistence type="inferred from homology"/>
<comment type="catalytic activity">
    <reaction evidence="14">
        <text>(2E,6E,10E)-geranylgeranyl phosphate + H2O = (2E,6E,10E)-geranylgeraniol + phosphate</text>
        <dbReference type="Rhea" id="RHEA:68016"/>
        <dbReference type="ChEBI" id="CHEBI:15377"/>
        <dbReference type="ChEBI" id="CHEBI:43474"/>
        <dbReference type="ChEBI" id="CHEBI:46762"/>
        <dbReference type="ChEBI" id="CHEBI:144936"/>
    </reaction>
    <physiologicalReaction direction="left-to-right" evidence="14">
        <dbReference type="Rhea" id="RHEA:68017"/>
    </physiologicalReaction>
</comment>
<dbReference type="InParanoid" id="A0A671EH72"/>
<dbReference type="Pfam" id="PF01569">
    <property type="entry name" value="PAP2"/>
    <property type="match status" value="1"/>
</dbReference>
<dbReference type="PANTHER" id="PTHR14969:SF18">
    <property type="entry name" value="POLYISOPRENOID DIPHOSPHATE_PHOSPHATE PHOSPHOHYDROLASE PLPP6"/>
    <property type="match status" value="1"/>
</dbReference>
<evidence type="ECO:0000256" key="6">
    <source>
        <dbReference type="ARBA" id="ARBA00022801"/>
    </source>
</evidence>
<keyword evidence="11" id="KW-0539">Nucleus</keyword>
<comment type="catalytic activity">
    <reaction evidence="21">
        <text>(2E,6E,10E)-geranylgeranyl diphosphate + H2O = (2E,6E,10E)-geranylgeranyl phosphate + phosphate + H(+)</text>
        <dbReference type="Rhea" id="RHEA:68008"/>
        <dbReference type="ChEBI" id="CHEBI:15377"/>
        <dbReference type="ChEBI" id="CHEBI:15378"/>
        <dbReference type="ChEBI" id="CHEBI:43474"/>
        <dbReference type="ChEBI" id="CHEBI:58756"/>
        <dbReference type="ChEBI" id="CHEBI:144936"/>
    </reaction>
    <physiologicalReaction direction="left-to-right" evidence="21">
        <dbReference type="Rhea" id="RHEA:68009"/>
    </physiologicalReaction>
</comment>
<evidence type="ECO:0000256" key="15">
    <source>
        <dbReference type="ARBA" id="ARBA00038898"/>
    </source>
</evidence>
<evidence type="ECO:0000256" key="4">
    <source>
        <dbReference type="ARBA" id="ARBA00008816"/>
    </source>
</evidence>
<evidence type="ECO:0000256" key="11">
    <source>
        <dbReference type="ARBA" id="ARBA00023242"/>
    </source>
</evidence>
<reference evidence="25 26" key="2">
    <citation type="journal article" date="2018" name="Annu Rev Anim Biosci">
        <title>Bat Biology, Genomes, and the Bat1K Project: To Generate Chromosome-Level Genomes for All Living Bat Species.</title>
        <authorList>
            <person name="Teeling E.C."/>
            <person name="Vernes S.C."/>
            <person name="Davalos L.M."/>
            <person name="Ray D.A."/>
            <person name="Gilbert M.T.P."/>
            <person name="Myers E."/>
        </authorList>
    </citation>
    <scope>NUCLEOTIDE SEQUENCE</scope>
</reference>
<dbReference type="Gene3D" id="1.20.144.10">
    <property type="entry name" value="Phosphatidic acid phosphatase type 2/haloperoxidase"/>
    <property type="match status" value="1"/>
</dbReference>
<dbReference type="SUPFAM" id="SSF48317">
    <property type="entry name" value="Acid phosphatase/Vanadium-dependent haloperoxidase"/>
    <property type="match status" value="1"/>
</dbReference>
<evidence type="ECO:0000256" key="20">
    <source>
        <dbReference type="ARBA" id="ARBA00048426"/>
    </source>
</evidence>
<reference evidence="25" key="5">
    <citation type="submission" date="2025-09" db="UniProtKB">
        <authorList>
            <consortium name="Ensembl"/>
        </authorList>
    </citation>
    <scope>IDENTIFICATION</scope>
</reference>
<keyword evidence="7" id="KW-0256">Endoplasmic reticulum</keyword>
<evidence type="ECO:0000256" key="23">
    <source>
        <dbReference type="SAM" id="Phobius"/>
    </source>
</evidence>
<reference evidence="26" key="3">
    <citation type="submission" date="2018-12" db="EMBL/GenBank/DDBJ databases">
        <title>G10K-VGP greater horseshoe bat female genome, primary haplotype.</title>
        <authorList>
            <person name="Teeling E."/>
            <person name="Myers G."/>
            <person name="Vernes S."/>
            <person name="Pippel M."/>
            <person name="Winkler S."/>
            <person name="Fedrigo O."/>
            <person name="Rhie A."/>
            <person name="Koren S."/>
            <person name="Phillippy A."/>
            <person name="Lewin H."/>
            <person name="Damas J."/>
            <person name="Howe K."/>
            <person name="Mountcastle J."/>
            <person name="Jarvis E.D."/>
        </authorList>
    </citation>
    <scope>NUCLEOTIDE SEQUENCE [LARGE SCALE GENOMIC DNA]</scope>
</reference>
<organism evidence="25 26">
    <name type="scientific">Rhinolophus ferrumequinum</name>
    <name type="common">Greater horseshoe bat</name>
    <dbReference type="NCBI Taxonomy" id="59479"/>
    <lineage>
        <taxon>Eukaryota</taxon>
        <taxon>Metazoa</taxon>
        <taxon>Chordata</taxon>
        <taxon>Craniata</taxon>
        <taxon>Vertebrata</taxon>
        <taxon>Euteleostomi</taxon>
        <taxon>Mammalia</taxon>
        <taxon>Eutheria</taxon>
        <taxon>Laurasiatheria</taxon>
        <taxon>Chiroptera</taxon>
        <taxon>Yinpterochiroptera</taxon>
        <taxon>Rhinolophoidea</taxon>
        <taxon>Rhinolophidae</taxon>
        <taxon>Rhinolophinae</taxon>
        <taxon>Rhinolophus</taxon>
    </lineage>
</organism>
<evidence type="ECO:0000313" key="25">
    <source>
        <dbReference type="Ensembl" id="ENSRFEP00010012671.1"/>
    </source>
</evidence>
<evidence type="ECO:0000259" key="24">
    <source>
        <dbReference type="Pfam" id="PF01569"/>
    </source>
</evidence>
<accession>A0A671EH72</accession>
<dbReference type="GO" id="GO:0005789">
    <property type="term" value="C:endoplasmic reticulum membrane"/>
    <property type="evidence" value="ECO:0007669"/>
    <property type="project" value="UniProtKB-SubCell"/>
</dbReference>
<feature type="domain" description="Phosphatidic acid phosphatase type 2/haloperoxidase" evidence="24">
    <location>
        <begin position="23"/>
        <end position="92"/>
    </location>
</feature>
<comment type="catalytic activity">
    <reaction evidence="22">
        <text>(2E)-geranyl diphosphate + H2O = (2E)-geranyl phosphate + phosphate + H(+)</text>
        <dbReference type="Rhea" id="RHEA:47944"/>
        <dbReference type="ChEBI" id="CHEBI:15377"/>
        <dbReference type="ChEBI" id="CHEBI:15378"/>
        <dbReference type="ChEBI" id="CHEBI:43474"/>
        <dbReference type="ChEBI" id="CHEBI:58057"/>
        <dbReference type="ChEBI" id="CHEBI:88107"/>
        <dbReference type="EC" id="3.6.1.68"/>
    </reaction>
    <physiologicalReaction direction="left-to-right" evidence="22">
        <dbReference type="Rhea" id="RHEA:47945"/>
    </physiologicalReaction>
</comment>
<reference evidence="25 26" key="1">
    <citation type="journal article" date="2015" name="Annu Rev Anim Biosci">
        <title>The Genome 10K Project: a way forward.</title>
        <authorList>
            <person name="Koepfli K.P."/>
            <person name="Paten B."/>
            <person name="O'Brien S.J."/>
            <person name="Koepfli K.P."/>
            <person name="Paten B."/>
            <person name="Antunes A."/>
            <person name="Belov K."/>
            <person name="Bustamante C."/>
            <person name="Castoe T.A."/>
            <person name="Clawson H."/>
            <person name="Crawford A.J."/>
            <person name="Diekhans M."/>
            <person name="Distel D."/>
            <person name="Durbin R."/>
            <person name="Earl D."/>
            <person name="Fujita M.K."/>
            <person name="Gamble T."/>
            <person name="Georges A."/>
            <person name="Gemmell N."/>
            <person name="Gilbert M.T."/>
            <person name="Graves J.M."/>
            <person name="Green R.E."/>
            <person name="Hickey G."/>
            <person name="Jarvis E.D."/>
            <person name="Johnson W."/>
            <person name="Komissarov A."/>
            <person name="Korf I."/>
            <person name="Kuhn R."/>
            <person name="Larkin D.M."/>
            <person name="Lewin H."/>
            <person name="Lopez J.V."/>
            <person name="Ma J."/>
            <person name="Marques-Bonet T."/>
            <person name="Miller W."/>
            <person name="Murphy R."/>
            <person name="Pevzner P."/>
            <person name="Shapiro B."/>
            <person name="Steiner C."/>
            <person name="Tamazian G."/>
            <person name="Venkatesh B."/>
            <person name="Wang J."/>
            <person name="Wayne R."/>
            <person name="Wiley E."/>
            <person name="Yang H."/>
            <person name="Zhang G."/>
            <person name="Haussler D."/>
            <person name="Ryder O."/>
            <person name="O'Brien S.J."/>
        </authorList>
    </citation>
    <scope>NUCLEOTIDE SEQUENCE</scope>
</reference>
<dbReference type="InterPro" id="IPR036938">
    <property type="entry name" value="PAP2/HPO_sf"/>
</dbReference>
<name>A0A671EH72_RHIFE</name>
<comment type="subcellular location">
    <subcellularLocation>
        <location evidence="2">Endoplasmic reticulum membrane</location>
        <topology evidence="2">Multi-pass membrane protein</topology>
    </subcellularLocation>
    <subcellularLocation>
        <location evidence="3">Nucleus inner membrane</location>
    </subcellularLocation>
</comment>
<keyword evidence="6" id="KW-0378">Hydrolase</keyword>
<keyword evidence="10 23" id="KW-0472">Membrane</keyword>